<comment type="caution">
    <text evidence="2">The sequence shown here is derived from an EMBL/GenBank/DDBJ whole genome shotgun (WGS) entry which is preliminary data.</text>
</comment>
<feature type="transmembrane region" description="Helical" evidence="1">
    <location>
        <begin position="23"/>
        <end position="42"/>
    </location>
</feature>
<protein>
    <submittedName>
        <fullName evidence="2">Uncharacterized protein</fullName>
    </submittedName>
</protein>
<proteinExistence type="predicted"/>
<keyword evidence="1" id="KW-0472">Membrane</keyword>
<name>A0A8S9YY04_9TREM</name>
<keyword evidence="3" id="KW-1185">Reference proteome</keyword>
<organism evidence="2 3">
    <name type="scientific">Paragonimus skrjabini miyazakii</name>
    <dbReference type="NCBI Taxonomy" id="59628"/>
    <lineage>
        <taxon>Eukaryota</taxon>
        <taxon>Metazoa</taxon>
        <taxon>Spiralia</taxon>
        <taxon>Lophotrochozoa</taxon>
        <taxon>Platyhelminthes</taxon>
        <taxon>Trematoda</taxon>
        <taxon>Digenea</taxon>
        <taxon>Plagiorchiida</taxon>
        <taxon>Troglotremata</taxon>
        <taxon>Troglotrematidae</taxon>
        <taxon>Paragonimus</taxon>
    </lineage>
</organism>
<accession>A0A8S9YY04</accession>
<dbReference type="EMBL" id="JTDE01000936">
    <property type="protein sequence ID" value="KAF7259999.1"/>
    <property type="molecule type" value="Genomic_DNA"/>
</dbReference>
<evidence type="ECO:0000256" key="1">
    <source>
        <dbReference type="SAM" id="Phobius"/>
    </source>
</evidence>
<keyword evidence="1" id="KW-0812">Transmembrane</keyword>
<sequence length="73" mass="8002">MLATLAHSSPGAGLRKRSMGVPISPFLLAAVASSINALYQFLPCRHMMSDKFWCSKKDSVIPFVRSVLMCESI</sequence>
<evidence type="ECO:0000313" key="2">
    <source>
        <dbReference type="EMBL" id="KAF7259999.1"/>
    </source>
</evidence>
<evidence type="ECO:0000313" key="3">
    <source>
        <dbReference type="Proteomes" id="UP000822476"/>
    </source>
</evidence>
<keyword evidence="1" id="KW-1133">Transmembrane helix</keyword>
<gene>
    <name evidence="2" type="ORF">EG68_02826</name>
</gene>
<dbReference type="Proteomes" id="UP000822476">
    <property type="component" value="Unassembled WGS sequence"/>
</dbReference>
<reference evidence="2" key="1">
    <citation type="submission" date="2019-07" db="EMBL/GenBank/DDBJ databases">
        <title>Annotation for the trematode Paragonimus miyazaki's.</title>
        <authorList>
            <person name="Choi Y.-J."/>
        </authorList>
    </citation>
    <scope>NUCLEOTIDE SEQUENCE</scope>
    <source>
        <strain evidence="2">Japan</strain>
    </source>
</reference>
<dbReference type="AlphaFoldDB" id="A0A8S9YY04"/>